<sequence length="49" mass="5515">MSEPLVLQKLLTANLAAAIVEHGLDHHDEPRCFYSPMTQPTLNESLRNL</sequence>
<evidence type="ECO:0000313" key="1">
    <source>
        <dbReference type="EMBL" id="BBY17207.1"/>
    </source>
</evidence>
<organism evidence="1 2">
    <name type="scientific">Mycolicibacterium litorale</name>
    <dbReference type="NCBI Taxonomy" id="758802"/>
    <lineage>
        <taxon>Bacteria</taxon>
        <taxon>Bacillati</taxon>
        <taxon>Actinomycetota</taxon>
        <taxon>Actinomycetes</taxon>
        <taxon>Mycobacteriales</taxon>
        <taxon>Mycobacteriaceae</taxon>
        <taxon>Mycolicibacterium</taxon>
    </lineage>
</organism>
<reference evidence="1 2" key="1">
    <citation type="journal article" date="2019" name="Emerg. Microbes Infect.">
        <title>Comprehensive subspecies identification of 175 nontuberculous mycobacteria species based on 7547 genomic profiles.</title>
        <authorList>
            <person name="Matsumoto Y."/>
            <person name="Kinjo T."/>
            <person name="Motooka D."/>
            <person name="Nabeya D."/>
            <person name="Jung N."/>
            <person name="Uechi K."/>
            <person name="Horii T."/>
            <person name="Iida T."/>
            <person name="Fujita J."/>
            <person name="Nakamura S."/>
        </authorList>
    </citation>
    <scope>NUCLEOTIDE SEQUENCE [LARGE SCALE GENOMIC DNA]</scope>
    <source>
        <strain evidence="1 2">JCM 17423</strain>
    </source>
</reference>
<name>A0AAD1IK36_9MYCO</name>
<gene>
    <name evidence="1" type="ORF">MLIT_27990</name>
</gene>
<dbReference type="EMBL" id="AP022586">
    <property type="protein sequence ID" value="BBY17207.1"/>
    <property type="molecule type" value="Genomic_DNA"/>
</dbReference>
<dbReference type="AlphaFoldDB" id="A0AAD1IK36"/>
<dbReference type="Proteomes" id="UP000466607">
    <property type="component" value="Chromosome"/>
</dbReference>
<dbReference type="RefSeq" id="WP_163687584.1">
    <property type="nucleotide sequence ID" value="NZ_AP022586.1"/>
</dbReference>
<keyword evidence="2" id="KW-1185">Reference proteome</keyword>
<protein>
    <submittedName>
        <fullName evidence="1">Uncharacterized protein</fullName>
    </submittedName>
</protein>
<evidence type="ECO:0000313" key="2">
    <source>
        <dbReference type="Proteomes" id="UP000466607"/>
    </source>
</evidence>
<proteinExistence type="predicted"/>
<accession>A0AAD1IK36</accession>